<gene>
    <name evidence="1" type="ORF">ACOLOM_LOCUS9811</name>
</gene>
<evidence type="ECO:0000313" key="1">
    <source>
        <dbReference type="EMBL" id="CAG8690614.1"/>
    </source>
</evidence>
<dbReference type="Proteomes" id="UP000789525">
    <property type="component" value="Unassembled WGS sequence"/>
</dbReference>
<protein>
    <submittedName>
        <fullName evidence="1">2032_t:CDS:1</fullName>
    </submittedName>
</protein>
<feature type="non-terminal residue" evidence="1">
    <location>
        <position position="449"/>
    </location>
</feature>
<dbReference type="EMBL" id="CAJVPT010029402">
    <property type="protein sequence ID" value="CAG8690614.1"/>
    <property type="molecule type" value="Genomic_DNA"/>
</dbReference>
<evidence type="ECO:0000313" key="2">
    <source>
        <dbReference type="Proteomes" id="UP000789525"/>
    </source>
</evidence>
<keyword evidence="2" id="KW-1185">Reference proteome</keyword>
<name>A0ACA9P642_9GLOM</name>
<accession>A0ACA9P642</accession>
<sequence length="449" mass="51170">MAEPGKKAKDYSEEAKSAISSAWDVGRVKATLTHLRGVLTIHNRHRASDAPSTTLLVQAILGIAYESKDYGFVLECLNALSKKHGQFKTSTTAMIDLVMGWLPAIKEEEGIKVWLEWIFLETPRARVTLALALYHEELANKPTADSPKASECLQTASDLLQELQVETYSSMELREKIEILLEQMRLLMLVAKMKDEQAKATGGLTDGEADWVKMRVGARKVNEGFINNPDNKDLKLKYHELMIQHSLRQSAYLEVAKSFYKIWEMPSVQEDQEGAARHALENIVYYLILAPYDNEQSDMINRLFIDPALSKPQREAHYNLVKRFVTKELMRWSGIQEYFGPILSNTEVFSGPLGERHYKDLHMRVTEHISLQRLTDLLVLSKEKTEEILSRLVVSGTVWARIDRPAGIVNFRQKRSAEDVMNEWSSDMNKMLGLVEKAWMAMNAEVAAR</sequence>
<reference evidence="1" key="1">
    <citation type="submission" date="2021-06" db="EMBL/GenBank/DDBJ databases">
        <authorList>
            <person name="Kallberg Y."/>
            <person name="Tangrot J."/>
            <person name="Rosling A."/>
        </authorList>
    </citation>
    <scope>NUCLEOTIDE SEQUENCE</scope>
    <source>
        <strain evidence="1">CL356</strain>
    </source>
</reference>
<comment type="caution">
    <text evidence="1">The sequence shown here is derived from an EMBL/GenBank/DDBJ whole genome shotgun (WGS) entry which is preliminary data.</text>
</comment>
<proteinExistence type="predicted"/>
<organism evidence="1 2">
    <name type="scientific">Acaulospora colombiana</name>
    <dbReference type="NCBI Taxonomy" id="27376"/>
    <lineage>
        <taxon>Eukaryota</taxon>
        <taxon>Fungi</taxon>
        <taxon>Fungi incertae sedis</taxon>
        <taxon>Mucoromycota</taxon>
        <taxon>Glomeromycotina</taxon>
        <taxon>Glomeromycetes</taxon>
        <taxon>Diversisporales</taxon>
        <taxon>Acaulosporaceae</taxon>
        <taxon>Acaulospora</taxon>
    </lineage>
</organism>